<accession>A0ABY9DVQ8</accession>
<dbReference type="Proteomes" id="UP001227230">
    <property type="component" value="Chromosome 18"/>
</dbReference>
<protein>
    <submittedName>
        <fullName evidence="1">Uncharacterized protein</fullName>
    </submittedName>
</protein>
<keyword evidence="2" id="KW-1185">Reference proteome</keyword>
<evidence type="ECO:0000313" key="2">
    <source>
        <dbReference type="Proteomes" id="UP001227230"/>
    </source>
</evidence>
<reference evidence="1 2" key="1">
    <citation type="journal article" date="2023" name="Hortic Res">
        <title>The complete reference genome for grapevine (Vitis vinifera L.) genetics and breeding.</title>
        <authorList>
            <person name="Shi X."/>
            <person name="Cao S."/>
            <person name="Wang X."/>
            <person name="Huang S."/>
            <person name="Wang Y."/>
            <person name="Liu Z."/>
            <person name="Liu W."/>
            <person name="Leng X."/>
            <person name="Peng Y."/>
            <person name="Wang N."/>
            <person name="Wang Y."/>
            <person name="Ma Z."/>
            <person name="Xu X."/>
            <person name="Zhang F."/>
            <person name="Xue H."/>
            <person name="Zhong H."/>
            <person name="Wang Y."/>
            <person name="Zhang K."/>
            <person name="Velt A."/>
            <person name="Avia K."/>
            <person name="Holtgrawe D."/>
            <person name="Grimplet J."/>
            <person name="Matus J.T."/>
            <person name="Ware D."/>
            <person name="Wu X."/>
            <person name="Wang H."/>
            <person name="Liu C."/>
            <person name="Fang Y."/>
            <person name="Rustenholz C."/>
            <person name="Cheng Z."/>
            <person name="Xiao H."/>
            <person name="Zhou Y."/>
        </authorList>
    </citation>
    <scope>NUCLEOTIDE SEQUENCE [LARGE SCALE GENOMIC DNA]</scope>
    <source>
        <strain evidence="2">cv. Pinot noir / PN40024</strain>
        <tissue evidence="1">Leaf</tissue>
    </source>
</reference>
<dbReference type="EMBL" id="CP126665">
    <property type="protein sequence ID" value="WKA10829.1"/>
    <property type="molecule type" value="Genomic_DNA"/>
</dbReference>
<proteinExistence type="predicted"/>
<name>A0ABY9DVQ8_VITVI</name>
<gene>
    <name evidence="1" type="ORF">VitviT2T_028383</name>
</gene>
<sequence>MRRSKTYCCWMSPLSPLVRRLLVVYIQLHPLQLLQESNIHFHNTSHGLILETQHTWECQVAMDHMVPLQLAIILARLQQLGTQLLMRKLLHPSSWKIVFASLVSRVRVQQSGLLHQIGTFLTCQQVLSTTSPLRANM</sequence>
<evidence type="ECO:0000313" key="1">
    <source>
        <dbReference type="EMBL" id="WKA10829.1"/>
    </source>
</evidence>
<organism evidence="1 2">
    <name type="scientific">Vitis vinifera</name>
    <name type="common">Grape</name>
    <dbReference type="NCBI Taxonomy" id="29760"/>
    <lineage>
        <taxon>Eukaryota</taxon>
        <taxon>Viridiplantae</taxon>
        <taxon>Streptophyta</taxon>
        <taxon>Embryophyta</taxon>
        <taxon>Tracheophyta</taxon>
        <taxon>Spermatophyta</taxon>
        <taxon>Magnoliopsida</taxon>
        <taxon>eudicotyledons</taxon>
        <taxon>Gunneridae</taxon>
        <taxon>Pentapetalae</taxon>
        <taxon>rosids</taxon>
        <taxon>Vitales</taxon>
        <taxon>Vitaceae</taxon>
        <taxon>Viteae</taxon>
        <taxon>Vitis</taxon>
    </lineage>
</organism>